<sequence length="734" mass="82984">MKRSSPSFHLLTATASAAAASAAASTTTMSSRTSFRGSRSWGRGLRSYSDRSSSDGRDSPQQFVSGDSHFWQVRDANRGFRPPYDRANRSSSNFPPSSSFGPPPNHYNPRLHQLESQQQQPRYGFNQQFRLRGLQQQQQQQHFRPPPPRPPKELEYRNWEYAKPGPPPECERFTILSYNILADYLARDHRQKLYFHIPSYMMDWQWRKRSIVFELGLWSADILCFQEVDRYSDLKEELGLRGYNSIWKMRSGDPVDGCAIFWRNSRFKLLQEESIEFNRLGLRDNVAQICVFESLSHCKDTDAAVPKGSLKQANKVVVCNIHVLFNPRRGEIKLGQIRVLLNRAHTVSKLWDDAPVIICGDFNSTPKSPLYNFVAEQKLDLSELPRDEVSGQASAEIYPSRPSNPHPGAQSTGNFSQASLAANMTRKTCDIPLAVEKKEYPDESSGNENSADTLSKPFSSEVQEPVESCIKKGFANEEIDKQLRENDLDIFNGINDENKSCIFISHCDLKKCTVALQGEAGSSVSPVKDVIQDPSLLDEKMEILSLNEILEETIEGEDNITFLSERNYTGGAFPSQYQRLNSEEDGLLRECAISHSEEVYPLGNEILDNPPGENPEIIHAEQSKYDPSAWTPVELEAATGSSDCVMMEHPLKLQSVYGEVEDCLGTRDSTGEPAVTSYHRRFFGTVDYIWRSEGLQTSKVLAPIPKHAMQWTRGFPTKKWGSDHIALVSELVFR</sequence>
<feature type="compositionally biased region" description="Low complexity" evidence="1">
    <location>
        <begin position="134"/>
        <end position="143"/>
    </location>
</feature>
<dbReference type="InterPro" id="IPR050410">
    <property type="entry name" value="CCR4/nocturin_mRNA_transcr"/>
</dbReference>
<feature type="region of interest" description="Disordered" evidence="1">
    <location>
        <begin position="390"/>
        <end position="414"/>
    </location>
</feature>
<evidence type="ECO:0000313" key="4">
    <source>
        <dbReference type="EMBL" id="KAL3498287.1"/>
    </source>
</evidence>
<dbReference type="Pfam" id="PF03372">
    <property type="entry name" value="Exo_endo_phos"/>
    <property type="match status" value="1"/>
</dbReference>
<feature type="region of interest" description="Disordered" evidence="1">
    <location>
        <begin position="134"/>
        <end position="154"/>
    </location>
</feature>
<feature type="region of interest" description="Disordered" evidence="1">
    <location>
        <begin position="438"/>
        <end position="460"/>
    </location>
</feature>
<dbReference type="EMBL" id="JBJUIK010000017">
    <property type="protein sequence ID" value="KAL3498287.1"/>
    <property type="molecule type" value="Genomic_DNA"/>
</dbReference>
<evidence type="ECO:0000256" key="2">
    <source>
        <dbReference type="SAM" id="SignalP"/>
    </source>
</evidence>
<feature type="compositionally biased region" description="Polar residues" evidence="1">
    <location>
        <begin position="444"/>
        <end position="460"/>
    </location>
</feature>
<feature type="compositionally biased region" description="Basic and acidic residues" evidence="1">
    <location>
        <begin position="75"/>
        <end position="88"/>
    </location>
</feature>
<feature type="compositionally biased region" description="Low complexity" evidence="1">
    <location>
        <begin position="19"/>
        <end position="47"/>
    </location>
</feature>
<feature type="compositionally biased region" description="Basic and acidic residues" evidence="1">
    <location>
        <begin position="48"/>
        <end position="58"/>
    </location>
</feature>
<dbReference type="Gene3D" id="3.60.10.10">
    <property type="entry name" value="Endonuclease/exonuclease/phosphatase"/>
    <property type="match status" value="2"/>
</dbReference>
<protein>
    <recommendedName>
        <fullName evidence="3">Endonuclease/exonuclease/phosphatase domain-containing protein</fullName>
    </recommendedName>
</protein>
<feature type="region of interest" description="Disordered" evidence="1">
    <location>
        <begin position="19"/>
        <end position="110"/>
    </location>
</feature>
<dbReference type="InterPro" id="IPR005135">
    <property type="entry name" value="Endo/exonuclease/phosphatase"/>
</dbReference>
<feature type="compositionally biased region" description="Low complexity" evidence="1">
    <location>
        <begin position="90"/>
        <end position="100"/>
    </location>
</feature>
<gene>
    <name evidence="4" type="ORF">ACH5RR_041019</name>
</gene>
<dbReference type="Proteomes" id="UP001630127">
    <property type="component" value="Unassembled WGS sequence"/>
</dbReference>
<dbReference type="PANTHER" id="PTHR12121">
    <property type="entry name" value="CARBON CATABOLITE REPRESSOR PROTEIN 4"/>
    <property type="match status" value="1"/>
</dbReference>
<feature type="chain" id="PRO_5044862716" description="Endonuclease/exonuclease/phosphatase domain-containing protein" evidence="2">
    <location>
        <begin position="25"/>
        <end position="734"/>
    </location>
</feature>
<evidence type="ECO:0000313" key="5">
    <source>
        <dbReference type="Proteomes" id="UP001630127"/>
    </source>
</evidence>
<evidence type="ECO:0000259" key="3">
    <source>
        <dbReference type="Pfam" id="PF03372"/>
    </source>
</evidence>
<keyword evidence="2" id="KW-0732">Signal</keyword>
<comment type="caution">
    <text evidence="4">The sequence shown here is derived from an EMBL/GenBank/DDBJ whole genome shotgun (WGS) entry which is preliminary data.</text>
</comment>
<dbReference type="InterPro" id="IPR036691">
    <property type="entry name" value="Endo/exonu/phosph_ase_sf"/>
</dbReference>
<keyword evidence="5" id="KW-1185">Reference proteome</keyword>
<dbReference type="PANTHER" id="PTHR12121:SF85">
    <property type="entry name" value="CARBON CATABOLITE REPRESSOR PROTEIN 4 HOMOLOG 6"/>
    <property type="match status" value="1"/>
</dbReference>
<dbReference type="SUPFAM" id="SSF56219">
    <property type="entry name" value="DNase I-like"/>
    <property type="match status" value="1"/>
</dbReference>
<organism evidence="4 5">
    <name type="scientific">Cinchona calisaya</name>
    <dbReference type="NCBI Taxonomy" id="153742"/>
    <lineage>
        <taxon>Eukaryota</taxon>
        <taxon>Viridiplantae</taxon>
        <taxon>Streptophyta</taxon>
        <taxon>Embryophyta</taxon>
        <taxon>Tracheophyta</taxon>
        <taxon>Spermatophyta</taxon>
        <taxon>Magnoliopsida</taxon>
        <taxon>eudicotyledons</taxon>
        <taxon>Gunneridae</taxon>
        <taxon>Pentapetalae</taxon>
        <taxon>asterids</taxon>
        <taxon>lamiids</taxon>
        <taxon>Gentianales</taxon>
        <taxon>Rubiaceae</taxon>
        <taxon>Cinchonoideae</taxon>
        <taxon>Cinchoneae</taxon>
        <taxon>Cinchona</taxon>
    </lineage>
</organism>
<proteinExistence type="predicted"/>
<feature type="signal peptide" evidence="2">
    <location>
        <begin position="1"/>
        <end position="24"/>
    </location>
</feature>
<feature type="domain" description="Endonuclease/exonuclease/phosphatase" evidence="3">
    <location>
        <begin position="218"/>
        <end position="404"/>
    </location>
</feature>
<accession>A0ABD2XXL0</accession>
<reference evidence="4 5" key="1">
    <citation type="submission" date="2024-11" db="EMBL/GenBank/DDBJ databases">
        <title>A near-complete genome assembly of Cinchona calisaya.</title>
        <authorList>
            <person name="Lian D.C."/>
            <person name="Zhao X.W."/>
            <person name="Wei L."/>
        </authorList>
    </citation>
    <scope>NUCLEOTIDE SEQUENCE [LARGE SCALE GENOMIC DNA]</scope>
    <source>
        <tissue evidence="4">Nenye</tissue>
    </source>
</reference>
<name>A0ABD2XXL0_9GENT</name>
<evidence type="ECO:0000256" key="1">
    <source>
        <dbReference type="SAM" id="MobiDB-lite"/>
    </source>
</evidence>
<dbReference type="AlphaFoldDB" id="A0ABD2XXL0"/>